<dbReference type="EC" id="1.1.1.-" evidence="3"/>
<dbReference type="InterPro" id="IPR043143">
    <property type="entry name" value="Mal/L-sulf/L-lact_DH-like_NADP"/>
</dbReference>
<evidence type="ECO:0000256" key="2">
    <source>
        <dbReference type="ARBA" id="ARBA00023002"/>
    </source>
</evidence>
<evidence type="ECO:0000256" key="1">
    <source>
        <dbReference type="ARBA" id="ARBA00006056"/>
    </source>
</evidence>
<proteinExistence type="inferred from homology"/>
<name>A0A3P4AZB3_9BURK</name>
<keyword evidence="2 3" id="KW-0560">Oxidoreductase</keyword>
<organism evidence="3 4">
    <name type="scientific">Pigmentiphaga humi</name>
    <dbReference type="NCBI Taxonomy" id="2478468"/>
    <lineage>
        <taxon>Bacteria</taxon>
        <taxon>Pseudomonadati</taxon>
        <taxon>Pseudomonadota</taxon>
        <taxon>Betaproteobacteria</taxon>
        <taxon>Burkholderiales</taxon>
        <taxon>Alcaligenaceae</taxon>
        <taxon>Pigmentiphaga</taxon>
    </lineage>
</organism>
<evidence type="ECO:0000313" key="4">
    <source>
        <dbReference type="Proteomes" id="UP000277294"/>
    </source>
</evidence>
<dbReference type="InterPro" id="IPR036111">
    <property type="entry name" value="Mal/L-sulfo/L-lacto_DH-like_sf"/>
</dbReference>
<evidence type="ECO:0000313" key="3">
    <source>
        <dbReference type="EMBL" id="VCU69409.1"/>
    </source>
</evidence>
<dbReference type="RefSeq" id="WP_124078766.1">
    <property type="nucleotide sequence ID" value="NZ_UWPJ01000014.1"/>
</dbReference>
<dbReference type="GO" id="GO:0016491">
    <property type="term" value="F:oxidoreductase activity"/>
    <property type="evidence" value="ECO:0007669"/>
    <property type="project" value="UniProtKB-KW"/>
</dbReference>
<keyword evidence="4" id="KW-1185">Reference proteome</keyword>
<gene>
    <name evidence="3" type="primary">yjmC</name>
    <name evidence="3" type="ORF">PIGHUM_01471</name>
</gene>
<dbReference type="OrthoDB" id="924592at2"/>
<dbReference type="Gene3D" id="3.30.60.50">
    <property type="entry name" value="Hypothetical oxidoreductase yiak, domain 3"/>
    <property type="match status" value="1"/>
</dbReference>
<dbReference type="Proteomes" id="UP000277294">
    <property type="component" value="Unassembled WGS sequence"/>
</dbReference>
<dbReference type="AlphaFoldDB" id="A0A3P4AZB3"/>
<comment type="similarity">
    <text evidence="1">Belongs to the LDH2/MDH2 oxidoreductase family.</text>
</comment>
<protein>
    <submittedName>
        <fullName evidence="3">Putative oxidoreductase YjmC</fullName>
        <ecNumber evidence="3">1.1.1.-</ecNumber>
    </submittedName>
</protein>
<dbReference type="PANTHER" id="PTHR11091:SF0">
    <property type="entry name" value="MALATE DEHYDROGENASE"/>
    <property type="match status" value="1"/>
</dbReference>
<dbReference type="Pfam" id="PF02615">
    <property type="entry name" value="Ldh_2"/>
    <property type="match status" value="1"/>
</dbReference>
<reference evidence="3 4" key="1">
    <citation type="submission" date="2018-10" db="EMBL/GenBank/DDBJ databases">
        <authorList>
            <person name="Criscuolo A."/>
        </authorList>
    </citation>
    <scope>NUCLEOTIDE SEQUENCE [LARGE SCALE GENOMIC DNA]</scope>
    <source>
        <strain evidence="3">DnA1</strain>
    </source>
</reference>
<dbReference type="SUPFAM" id="SSF89733">
    <property type="entry name" value="L-sulfolactate dehydrogenase-like"/>
    <property type="match status" value="1"/>
</dbReference>
<dbReference type="PANTHER" id="PTHR11091">
    <property type="entry name" value="OXIDOREDUCTASE-RELATED"/>
    <property type="match status" value="1"/>
</dbReference>
<accession>A0A3P4AZB3</accession>
<dbReference type="InterPro" id="IPR043144">
    <property type="entry name" value="Mal/L-sulf/L-lact_DH-like_ah"/>
</dbReference>
<sequence length="348" mass="36881">MNDTRLCNWVEATELAVRALQRAGAPEAQARTQAEHLVEAELRGRASHGLLRLPRLVERIHRGVLDPVTRGQGRWRGASFFEMDGERGFGPVVAYAGIEAARARARETGVAVVAIHNNNHLGMLALYAERLARQGQTLIGLSTSEALVHPWGGRHAMLGTNPIAIGVPAQPEPFVLDMATSIASMGAIHDHAHRGVPIPQGWALDGRGEPTTDAAAAKQGALAPFGQAKGYALGLAFEVLVASLTASALGTDVVGTLDSDQVCNKGDVFIIIEPAAGPRLEAVSAYLQALRACAPADPARPVLVPGDRAAQQRERAMQQGFPIAAEVWARIQALAEAPHSVRITEAQP</sequence>
<dbReference type="Gene3D" id="3.30.1370.60">
    <property type="entry name" value="Hypothetical oxidoreductase yiak, domain 2"/>
    <property type="match status" value="1"/>
</dbReference>
<dbReference type="EMBL" id="UWPJ01000014">
    <property type="protein sequence ID" value="VCU69409.1"/>
    <property type="molecule type" value="Genomic_DNA"/>
</dbReference>
<dbReference type="InterPro" id="IPR003767">
    <property type="entry name" value="Malate/L-lactate_DH-like"/>
</dbReference>
<dbReference type="Gene3D" id="1.10.1530.10">
    <property type="match status" value="1"/>
</dbReference>